<dbReference type="PANTHER" id="PTHR43877:SF1">
    <property type="entry name" value="ACETYLTRANSFERASE"/>
    <property type="match status" value="1"/>
</dbReference>
<reference evidence="5 6" key="1">
    <citation type="submission" date="2019-03" db="EMBL/GenBank/DDBJ databases">
        <title>Genomics of glacier-inhabiting Cryobacterium strains.</title>
        <authorList>
            <person name="Liu Q."/>
            <person name="Xin Y.-H."/>
        </authorList>
    </citation>
    <scope>NUCLEOTIDE SEQUENCE [LARGE SCALE GENOMIC DNA]</scope>
    <source>
        <strain evidence="5 6">Hh14</strain>
    </source>
</reference>
<gene>
    <name evidence="5" type="ORF">E3T55_02315</name>
</gene>
<dbReference type="InterPro" id="IPR016181">
    <property type="entry name" value="Acyl_CoA_acyltransferase"/>
</dbReference>
<dbReference type="InterPro" id="IPR000182">
    <property type="entry name" value="GNAT_dom"/>
</dbReference>
<dbReference type="PANTHER" id="PTHR43877">
    <property type="entry name" value="AMINOALKYLPHOSPHONATE N-ACETYLTRANSFERASE-RELATED-RELATED"/>
    <property type="match status" value="1"/>
</dbReference>
<dbReference type="SUPFAM" id="SSF55729">
    <property type="entry name" value="Acyl-CoA N-acyltransferases (Nat)"/>
    <property type="match status" value="2"/>
</dbReference>
<name>A0A4R9AAK5_9MICO</name>
<feature type="compositionally biased region" description="Basic residues" evidence="3">
    <location>
        <begin position="1"/>
        <end position="19"/>
    </location>
</feature>
<dbReference type="Gene3D" id="3.40.630.30">
    <property type="match status" value="1"/>
</dbReference>
<organism evidence="5 6">
    <name type="scientific">Cryobacterium frigoriphilum</name>
    <dbReference type="NCBI Taxonomy" id="1259150"/>
    <lineage>
        <taxon>Bacteria</taxon>
        <taxon>Bacillati</taxon>
        <taxon>Actinomycetota</taxon>
        <taxon>Actinomycetes</taxon>
        <taxon>Micrococcales</taxon>
        <taxon>Microbacteriaceae</taxon>
        <taxon>Cryobacterium</taxon>
    </lineage>
</organism>
<evidence type="ECO:0000256" key="1">
    <source>
        <dbReference type="ARBA" id="ARBA00022679"/>
    </source>
</evidence>
<evidence type="ECO:0000259" key="4">
    <source>
        <dbReference type="PROSITE" id="PS51186"/>
    </source>
</evidence>
<evidence type="ECO:0000313" key="5">
    <source>
        <dbReference type="EMBL" id="TFD55263.1"/>
    </source>
</evidence>
<feature type="region of interest" description="Disordered" evidence="3">
    <location>
        <begin position="393"/>
        <end position="412"/>
    </location>
</feature>
<proteinExistence type="predicted"/>
<dbReference type="Proteomes" id="UP000297447">
    <property type="component" value="Unassembled WGS sequence"/>
</dbReference>
<feature type="region of interest" description="Disordered" evidence="3">
    <location>
        <begin position="1"/>
        <end position="22"/>
    </location>
</feature>
<dbReference type="OrthoDB" id="4119890at2"/>
<keyword evidence="6" id="KW-1185">Reference proteome</keyword>
<comment type="caution">
    <text evidence="5">The sequence shown here is derived from an EMBL/GenBank/DDBJ whole genome shotgun (WGS) entry which is preliminary data.</text>
</comment>
<dbReference type="AlphaFoldDB" id="A0A4R9AAK5"/>
<dbReference type="GO" id="GO:0016747">
    <property type="term" value="F:acyltransferase activity, transferring groups other than amino-acyl groups"/>
    <property type="evidence" value="ECO:0007669"/>
    <property type="project" value="InterPro"/>
</dbReference>
<dbReference type="PROSITE" id="PS51186">
    <property type="entry name" value="GNAT"/>
    <property type="match status" value="1"/>
</dbReference>
<evidence type="ECO:0000256" key="3">
    <source>
        <dbReference type="SAM" id="MobiDB-lite"/>
    </source>
</evidence>
<protein>
    <submittedName>
        <fullName evidence="5">N-acetyltransferase</fullName>
    </submittedName>
</protein>
<keyword evidence="1 5" id="KW-0808">Transferase</keyword>
<sequence>MRKQRHPRPQHPRPQHPRPQHPNGAILLLMAEIEFTIDELTIPEASGAAGWNDFVAMVAVRNTVDTEAYASDELAFTPEELLPVWQNQRYEPKRVLVARVGGTIVARATVERLPASDPDGAANVAWLSVQVLPGWRRRGIASALTDRIEALAAADGCRTLIVYAASRPAPGPAMPSPTGFGAVPRDNAEVQFLLQRGYRLEQVERGSRLALPIGPDLLASFAEQAAGFAGTDYIVHCWRDNTPPGWREDVAVLYTRMSTDAPTAGLQEPEDVWTAERLVDEERSFAGSPRILLTAAVRYIPSGHLVGFSQLSVPAERDRPVSQEDTLVLREHRGHRLGMLLKAANLHYLQREHPGHPSIITFNAEENRHMLAVNEALGFVPIGYEGAWRRSRTDALPEGRTGADQETSSDRD</sequence>
<dbReference type="EMBL" id="SOHE01000013">
    <property type="protein sequence ID" value="TFD55263.1"/>
    <property type="molecule type" value="Genomic_DNA"/>
</dbReference>
<dbReference type="InterPro" id="IPR050832">
    <property type="entry name" value="Bact_Acetyltransf"/>
</dbReference>
<accession>A0A4R9AAK5</accession>
<dbReference type="CDD" id="cd04301">
    <property type="entry name" value="NAT_SF"/>
    <property type="match status" value="1"/>
</dbReference>
<evidence type="ECO:0000313" key="6">
    <source>
        <dbReference type="Proteomes" id="UP000297447"/>
    </source>
</evidence>
<feature type="domain" description="N-acetyltransferase" evidence="4">
    <location>
        <begin position="56"/>
        <end position="218"/>
    </location>
</feature>
<dbReference type="Pfam" id="PF00583">
    <property type="entry name" value="Acetyltransf_1"/>
    <property type="match status" value="1"/>
</dbReference>
<keyword evidence="2" id="KW-0012">Acyltransferase</keyword>
<evidence type="ECO:0000256" key="2">
    <source>
        <dbReference type="ARBA" id="ARBA00023315"/>
    </source>
</evidence>